<dbReference type="Pfam" id="PF03652">
    <property type="entry name" value="RuvX"/>
    <property type="match status" value="1"/>
</dbReference>
<dbReference type="InterPro" id="IPR005227">
    <property type="entry name" value="YqgF"/>
</dbReference>
<dbReference type="OrthoDB" id="9796140at2"/>
<evidence type="ECO:0000259" key="6">
    <source>
        <dbReference type="SMART" id="SM00732"/>
    </source>
</evidence>
<evidence type="ECO:0000256" key="3">
    <source>
        <dbReference type="ARBA" id="ARBA00022722"/>
    </source>
</evidence>
<name>A0A1M4U1G2_9THEO</name>
<keyword evidence="4 5" id="KW-0378">Hydrolase</keyword>
<dbReference type="PANTHER" id="PTHR33317">
    <property type="entry name" value="POLYNUCLEOTIDYL TRANSFERASE, RIBONUCLEASE H-LIKE SUPERFAMILY PROTEIN"/>
    <property type="match status" value="1"/>
</dbReference>
<dbReference type="CDD" id="cd16964">
    <property type="entry name" value="YqgF"/>
    <property type="match status" value="1"/>
</dbReference>
<dbReference type="SMART" id="SM00732">
    <property type="entry name" value="YqgFc"/>
    <property type="match status" value="1"/>
</dbReference>
<dbReference type="GO" id="GO:0005829">
    <property type="term" value="C:cytosol"/>
    <property type="evidence" value="ECO:0007669"/>
    <property type="project" value="TreeGrafter"/>
</dbReference>
<proteinExistence type="inferred from homology"/>
<feature type="domain" description="YqgF/RNase H-like" evidence="6">
    <location>
        <begin position="1"/>
        <end position="101"/>
    </location>
</feature>
<keyword evidence="8" id="KW-1185">Reference proteome</keyword>
<dbReference type="InterPro" id="IPR037027">
    <property type="entry name" value="YqgF/RNaseH-like_dom_sf"/>
</dbReference>
<dbReference type="NCBIfam" id="TIGR00250">
    <property type="entry name" value="RNAse_H_YqgF"/>
    <property type="match status" value="1"/>
</dbReference>
<dbReference type="EC" id="3.1.-.-" evidence="5"/>
<keyword evidence="2 5" id="KW-0690">Ribosome biogenesis</keyword>
<protein>
    <recommendedName>
        <fullName evidence="5">Putative pre-16S rRNA nuclease</fullName>
        <ecNumber evidence="5">3.1.-.-</ecNumber>
    </recommendedName>
</protein>
<accession>A0A1M4U1G2</accession>
<dbReference type="AlphaFoldDB" id="A0A1M4U1G2"/>
<dbReference type="PANTHER" id="PTHR33317:SF4">
    <property type="entry name" value="POLYNUCLEOTIDYL TRANSFERASE, RIBONUCLEASE H-LIKE SUPERFAMILY PROTEIN"/>
    <property type="match status" value="1"/>
</dbReference>
<gene>
    <name evidence="7" type="ORF">SAMN02746089_00355</name>
</gene>
<sequence length="139" mass="15772">MRILGMDVGDKTIGLAISDPLGITAQGLMTIKRSSIENDIERIKEIIKEYGVESIVIGMPKNMNNTIGPRAKIVIEFAQKLKNKTDINCEFYDERLTTVEAERVLLQSDMSRKKRKKVIDKMAAVLILQSYLDNIKKRC</sequence>
<evidence type="ECO:0000256" key="5">
    <source>
        <dbReference type="HAMAP-Rule" id="MF_00651"/>
    </source>
</evidence>
<evidence type="ECO:0000313" key="7">
    <source>
        <dbReference type="EMBL" id="SHE50559.1"/>
    </source>
</evidence>
<evidence type="ECO:0000313" key="8">
    <source>
        <dbReference type="Proteomes" id="UP000184088"/>
    </source>
</evidence>
<dbReference type="Gene3D" id="3.30.420.140">
    <property type="entry name" value="YqgF/RNase H-like domain"/>
    <property type="match status" value="1"/>
</dbReference>
<dbReference type="InterPro" id="IPR006641">
    <property type="entry name" value="YqgF/RNaseH-like_dom"/>
</dbReference>
<dbReference type="RefSeq" id="WP_073341379.1">
    <property type="nucleotide sequence ID" value="NZ_FQVH01000002.1"/>
</dbReference>
<reference evidence="7 8" key="1">
    <citation type="submission" date="2016-11" db="EMBL/GenBank/DDBJ databases">
        <authorList>
            <person name="Jaros S."/>
            <person name="Januszkiewicz K."/>
            <person name="Wedrychowicz H."/>
        </authorList>
    </citation>
    <scope>NUCLEOTIDE SEQUENCE [LARGE SCALE GENOMIC DNA]</scope>
    <source>
        <strain evidence="7 8">DSM 17918</strain>
    </source>
</reference>
<comment type="similarity">
    <text evidence="5">Belongs to the YqgF HJR family.</text>
</comment>
<dbReference type="STRING" id="1121256.SAMN02746089_00355"/>
<comment type="subcellular location">
    <subcellularLocation>
        <location evidence="5">Cytoplasm</location>
    </subcellularLocation>
</comment>
<evidence type="ECO:0000256" key="2">
    <source>
        <dbReference type="ARBA" id="ARBA00022517"/>
    </source>
</evidence>
<comment type="function">
    <text evidence="5">Could be a nuclease involved in processing of the 5'-end of pre-16S rRNA.</text>
</comment>
<dbReference type="InterPro" id="IPR012337">
    <property type="entry name" value="RNaseH-like_sf"/>
</dbReference>
<dbReference type="GO" id="GO:0000967">
    <property type="term" value="P:rRNA 5'-end processing"/>
    <property type="evidence" value="ECO:0007669"/>
    <property type="project" value="UniProtKB-UniRule"/>
</dbReference>
<dbReference type="GO" id="GO:0016788">
    <property type="term" value="F:hydrolase activity, acting on ester bonds"/>
    <property type="evidence" value="ECO:0007669"/>
    <property type="project" value="UniProtKB-UniRule"/>
</dbReference>
<evidence type="ECO:0000256" key="4">
    <source>
        <dbReference type="ARBA" id="ARBA00022801"/>
    </source>
</evidence>
<dbReference type="SUPFAM" id="SSF53098">
    <property type="entry name" value="Ribonuclease H-like"/>
    <property type="match status" value="1"/>
</dbReference>
<organism evidence="7 8">
    <name type="scientific">Caldanaerobius fijiensis DSM 17918</name>
    <dbReference type="NCBI Taxonomy" id="1121256"/>
    <lineage>
        <taxon>Bacteria</taxon>
        <taxon>Bacillati</taxon>
        <taxon>Bacillota</taxon>
        <taxon>Clostridia</taxon>
        <taxon>Thermoanaerobacterales</taxon>
        <taxon>Thermoanaerobacteraceae</taxon>
        <taxon>Caldanaerobius</taxon>
    </lineage>
</organism>
<keyword evidence="1 5" id="KW-0963">Cytoplasm</keyword>
<dbReference type="HAMAP" id="MF_00651">
    <property type="entry name" value="Nuclease_YqgF"/>
    <property type="match status" value="1"/>
</dbReference>
<dbReference type="GO" id="GO:0004518">
    <property type="term" value="F:nuclease activity"/>
    <property type="evidence" value="ECO:0007669"/>
    <property type="project" value="UniProtKB-KW"/>
</dbReference>
<keyword evidence="3 5" id="KW-0540">Nuclease</keyword>
<evidence type="ECO:0000256" key="1">
    <source>
        <dbReference type="ARBA" id="ARBA00022490"/>
    </source>
</evidence>
<dbReference type="Proteomes" id="UP000184088">
    <property type="component" value="Unassembled WGS sequence"/>
</dbReference>
<dbReference type="EMBL" id="FQVH01000002">
    <property type="protein sequence ID" value="SHE50559.1"/>
    <property type="molecule type" value="Genomic_DNA"/>
</dbReference>